<keyword evidence="1" id="KW-0645">Protease</keyword>
<dbReference type="RefSeq" id="WP_120555677.1">
    <property type="nucleotide sequence ID" value="NZ_RAWK01000064.1"/>
</dbReference>
<name>A0A3A8QP48_9BACT</name>
<evidence type="ECO:0000259" key="4">
    <source>
        <dbReference type="Pfam" id="PF03543"/>
    </source>
</evidence>
<feature type="domain" description="Peptidase C58 YopT-type" evidence="4">
    <location>
        <begin position="6"/>
        <end position="174"/>
    </location>
</feature>
<evidence type="ECO:0000256" key="1">
    <source>
        <dbReference type="ARBA" id="ARBA00022670"/>
    </source>
</evidence>
<keyword evidence="6" id="KW-1185">Reference proteome</keyword>
<dbReference type="GO" id="GO:0006508">
    <property type="term" value="P:proteolysis"/>
    <property type="evidence" value="ECO:0007669"/>
    <property type="project" value="UniProtKB-KW"/>
</dbReference>
<comment type="caution">
    <text evidence="5">The sequence shown here is derived from an EMBL/GenBank/DDBJ whole genome shotgun (WGS) entry which is preliminary data.</text>
</comment>
<accession>A0A3A8QP48</accession>
<dbReference type="Gene3D" id="3.90.70.20">
    <property type="match status" value="1"/>
</dbReference>
<dbReference type="AlphaFoldDB" id="A0A3A8QP48"/>
<dbReference type="InterPro" id="IPR006473">
    <property type="entry name" value="Peptidase_C58_Yopt"/>
</dbReference>
<gene>
    <name evidence="5" type="ORF">D7W81_12975</name>
</gene>
<evidence type="ECO:0000256" key="2">
    <source>
        <dbReference type="ARBA" id="ARBA00022801"/>
    </source>
</evidence>
<organism evidence="5 6">
    <name type="scientific">Corallococcus aberystwythensis</name>
    <dbReference type="NCBI Taxonomy" id="2316722"/>
    <lineage>
        <taxon>Bacteria</taxon>
        <taxon>Pseudomonadati</taxon>
        <taxon>Myxococcota</taxon>
        <taxon>Myxococcia</taxon>
        <taxon>Myxococcales</taxon>
        <taxon>Cystobacterineae</taxon>
        <taxon>Myxococcaceae</taxon>
        <taxon>Corallococcus</taxon>
    </lineage>
</organism>
<dbReference type="EMBL" id="RAWK01000064">
    <property type="protein sequence ID" value="RKH68125.1"/>
    <property type="molecule type" value="Genomic_DNA"/>
</dbReference>
<protein>
    <recommendedName>
        <fullName evidence="4">Peptidase C58 YopT-type domain-containing protein</fullName>
    </recommendedName>
</protein>
<sequence>MNLFASAQAHDGTQTQTYSQSEYMSAFQQAHEGVRRGVCLGFSMVWLGALINKKDTFWDWCKTQEGIEHIAMTQAEAHGRGKTGFGESEDRQEYIASYLDAVSLRESKSFKIASDDAIVETFLSHVAGGRICLMSLKRKKEDVSGSNHAVASYMDGKNLIFMDPNFGEVVFPLQTLPLSASSEKSNVNLTSLGIETGPRFPGDGLHEVAMLQLSKKSSSLQGWSTAPTPALPRSRLVDDFAVSPSDPRLTKFSKWFDFYLRRSGYLSKYVECRVSFFS</sequence>
<keyword evidence="3" id="KW-0788">Thiol protease</keyword>
<evidence type="ECO:0000256" key="3">
    <source>
        <dbReference type="ARBA" id="ARBA00022807"/>
    </source>
</evidence>
<dbReference type="InterPro" id="IPR038765">
    <property type="entry name" value="Papain-like_cys_pep_sf"/>
</dbReference>
<proteinExistence type="predicted"/>
<dbReference type="Proteomes" id="UP000267003">
    <property type="component" value="Unassembled WGS sequence"/>
</dbReference>
<keyword evidence="2" id="KW-0378">Hydrolase</keyword>
<evidence type="ECO:0000313" key="6">
    <source>
        <dbReference type="Proteomes" id="UP000267003"/>
    </source>
</evidence>
<dbReference type="GO" id="GO:0004197">
    <property type="term" value="F:cysteine-type endopeptidase activity"/>
    <property type="evidence" value="ECO:0007669"/>
    <property type="project" value="InterPro"/>
</dbReference>
<evidence type="ECO:0000313" key="5">
    <source>
        <dbReference type="EMBL" id="RKH68125.1"/>
    </source>
</evidence>
<dbReference type="SUPFAM" id="SSF54001">
    <property type="entry name" value="Cysteine proteinases"/>
    <property type="match status" value="1"/>
</dbReference>
<dbReference type="Pfam" id="PF03543">
    <property type="entry name" value="Peptidase_C58"/>
    <property type="match status" value="1"/>
</dbReference>
<reference evidence="6" key="1">
    <citation type="submission" date="2018-09" db="EMBL/GenBank/DDBJ databases">
        <authorList>
            <person name="Livingstone P.G."/>
            <person name="Whitworth D.E."/>
        </authorList>
    </citation>
    <scope>NUCLEOTIDE SEQUENCE [LARGE SCALE GENOMIC DNA]</scope>
    <source>
        <strain evidence="6">AB050A</strain>
    </source>
</reference>